<accession>A0A7S3J8S0</accession>
<organism evidence="2">
    <name type="scientific">Euplotes harpa</name>
    <dbReference type="NCBI Taxonomy" id="151035"/>
    <lineage>
        <taxon>Eukaryota</taxon>
        <taxon>Sar</taxon>
        <taxon>Alveolata</taxon>
        <taxon>Ciliophora</taxon>
        <taxon>Intramacronucleata</taxon>
        <taxon>Spirotrichea</taxon>
        <taxon>Hypotrichia</taxon>
        <taxon>Euplotida</taxon>
        <taxon>Euplotidae</taxon>
        <taxon>Euplotes</taxon>
    </lineage>
</organism>
<name>A0A7S3J8S0_9SPIT</name>
<evidence type="ECO:0000256" key="1">
    <source>
        <dbReference type="SAM" id="MobiDB-lite"/>
    </source>
</evidence>
<reference evidence="2" key="1">
    <citation type="submission" date="2021-01" db="EMBL/GenBank/DDBJ databases">
        <authorList>
            <person name="Corre E."/>
            <person name="Pelletier E."/>
            <person name="Niang G."/>
            <person name="Scheremetjew M."/>
            <person name="Finn R."/>
            <person name="Kale V."/>
            <person name="Holt S."/>
            <person name="Cochrane G."/>
            <person name="Meng A."/>
            <person name="Brown T."/>
            <person name="Cohen L."/>
        </authorList>
    </citation>
    <scope>NUCLEOTIDE SEQUENCE</scope>
    <source>
        <strain evidence="2">FSP1.4</strain>
    </source>
</reference>
<gene>
    <name evidence="2" type="ORF">EHAR0213_LOCUS7594</name>
</gene>
<dbReference type="AlphaFoldDB" id="A0A7S3J8S0"/>
<evidence type="ECO:0000313" key="2">
    <source>
        <dbReference type="EMBL" id="CAE0348683.1"/>
    </source>
</evidence>
<dbReference type="EMBL" id="HBII01017889">
    <property type="protein sequence ID" value="CAE0348683.1"/>
    <property type="molecule type" value="Transcribed_RNA"/>
</dbReference>
<feature type="region of interest" description="Disordered" evidence="1">
    <location>
        <begin position="52"/>
        <end position="82"/>
    </location>
</feature>
<sequence length="126" mass="14742">MISQSYTKPNLAYSERLSFSKGTSEAAPYSRFVREDPSRAFEEAEMKSTAVSCREGQIQKDTKLKSPRHNPYYDNQIDHENSHHEMYPEADRSDKDILQNERCLLDEIFYQANKEELINFDPNISE</sequence>
<protein>
    <submittedName>
        <fullName evidence="2">Uncharacterized protein</fullName>
    </submittedName>
</protein>
<proteinExistence type="predicted"/>